<dbReference type="InterPro" id="IPR023214">
    <property type="entry name" value="HAD_sf"/>
</dbReference>
<dbReference type="AlphaFoldDB" id="A0A7S2RHL8"/>
<organism evidence="1">
    <name type="scientific">Eucampia antarctica</name>
    <dbReference type="NCBI Taxonomy" id="49252"/>
    <lineage>
        <taxon>Eukaryota</taxon>
        <taxon>Sar</taxon>
        <taxon>Stramenopiles</taxon>
        <taxon>Ochrophyta</taxon>
        <taxon>Bacillariophyta</taxon>
        <taxon>Mediophyceae</taxon>
        <taxon>Biddulphiophycidae</taxon>
        <taxon>Hemiaulales</taxon>
        <taxon>Hemiaulaceae</taxon>
        <taxon>Eucampia</taxon>
    </lineage>
</organism>
<proteinExistence type="predicted"/>
<dbReference type="Gene3D" id="3.40.50.1000">
    <property type="entry name" value="HAD superfamily/HAD-like"/>
    <property type="match status" value="1"/>
</dbReference>
<gene>
    <name evidence="1" type="ORF">EANT1437_LOCUS7024</name>
</gene>
<accession>A0A7S2RHL8</accession>
<dbReference type="EMBL" id="HBHI01013728">
    <property type="protein sequence ID" value="CAD9671333.1"/>
    <property type="molecule type" value="Transcribed_RNA"/>
</dbReference>
<dbReference type="InterPro" id="IPR036412">
    <property type="entry name" value="HAD-like_sf"/>
</dbReference>
<evidence type="ECO:0008006" key="2">
    <source>
        <dbReference type="Google" id="ProtNLM"/>
    </source>
</evidence>
<protein>
    <recommendedName>
        <fullName evidence="2">FCP1 homology domain-containing protein</fullName>
    </recommendedName>
</protein>
<reference evidence="1" key="1">
    <citation type="submission" date="2021-01" db="EMBL/GenBank/DDBJ databases">
        <authorList>
            <person name="Corre E."/>
            <person name="Pelletier E."/>
            <person name="Niang G."/>
            <person name="Scheremetjew M."/>
            <person name="Finn R."/>
            <person name="Kale V."/>
            <person name="Holt S."/>
            <person name="Cochrane G."/>
            <person name="Meng A."/>
            <person name="Brown T."/>
            <person name="Cohen L."/>
        </authorList>
    </citation>
    <scope>NUCLEOTIDE SEQUENCE</scope>
    <source>
        <strain evidence="1">CCMP1452</strain>
    </source>
</reference>
<dbReference type="SUPFAM" id="SSF56784">
    <property type="entry name" value="HAD-like"/>
    <property type="match status" value="1"/>
</dbReference>
<evidence type="ECO:0000313" key="1">
    <source>
        <dbReference type="EMBL" id="CAD9671333.1"/>
    </source>
</evidence>
<name>A0A7S2RHL8_9STRA</name>
<sequence>MSLQTLKKDDNSDLASRCSQAIARIVELKINFLALDFDQTILDIHTGGVWKGAIDELCSHVRPLFRQLIVSAHTASIKIAIVTFSPQVEHIVEVLETHFPSFAHDILIRGRDQSWAYEGNGMKEGKQSFMASAAEEFEAKYPKIEITRNTTLLVDDDSNNIRLALKNGVRGIWFDPHDSDLLLKNMVVLR</sequence>